<gene>
    <name evidence="1" type="ORF">BC952_1304</name>
</gene>
<dbReference type="Proteomes" id="UP000280091">
    <property type="component" value="Unassembled WGS sequence"/>
</dbReference>
<comment type="caution">
    <text evidence="1">The sequence shown here is derived from an EMBL/GenBank/DDBJ whole genome shotgun (WGS) entry which is preliminary data.</text>
</comment>
<proteinExistence type="predicted"/>
<keyword evidence="2" id="KW-1185">Reference proteome</keyword>
<dbReference type="EMBL" id="RBXA01000001">
    <property type="protein sequence ID" value="RKS95610.1"/>
    <property type="molecule type" value="Genomic_DNA"/>
</dbReference>
<accession>A0A495S7K1</accession>
<reference evidence="1 2" key="1">
    <citation type="submission" date="2018-10" db="EMBL/GenBank/DDBJ databases">
        <title>Genomic Encyclopedia of Archaeal and Bacterial Type Strains, Phase II (KMG-II): from individual species to whole genera.</title>
        <authorList>
            <person name="Goeker M."/>
        </authorList>
    </citation>
    <scope>NUCLEOTIDE SEQUENCE [LARGE SCALE GENOMIC DNA]</scope>
    <source>
        <strain evidence="1 2">DSM 15094</strain>
    </source>
</reference>
<organism evidence="1 2">
    <name type="scientific">Flavobacterium limicola</name>
    <dbReference type="NCBI Taxonomy" id="180441"/>
    <lineage>
        <taxon>Bacteria</taxon>
        <taxon>Pseudomonadati</taxon>
        <taxon>Bacteroidota</taxon>
        <taxon>Flavobacteriia</taxon>
        <taxon>Flavobacteriales</taxon>
        <taxon>Flavobacteriaceae</taxon>
        <taxon>Flavobacterium</taxon>
    </lineage>
</organism>
<evidence type="ECO:0000313" key="1">
    <source>
        <dbReference type="EMBL" id="RKS95610.1"/>
    </source>
</evidence>
<sequence length="52" mass="6393">MATPNQHLFFSNVKEICYYIRRLNIQRHCRKCGENYNQVDDILEPKRVFDYL</sequence>
<name>A0A495S7K1_9FLAO</name>
<evidence type="ECO:0000313" key="2">
    <source>
        <dbReference type="Proteomes" id="UP000280091"/>
    </source>
</evidence>
<dbReference type="AlphaFoldDB" id="A0A495S7K1"/>
<protein>
    <submittedName>
        <fullName evidence="1">Uncharacterized protein</fullName>
    </submittedName>
</protein>